<keyword evidence="2 6" id="KW-0812">Transmembrane</keyword>
<dbReference type="GO" id="GO:0004930">
    <property type="term" value="F:G protein-coupled receptor activity"/>
    <property type="evidence" value="ECO:0007669"/>
    <property type="project" value="TreeGrafter"/>
</dbReference>
<dbReference type="GO" id="GO:0005886">
    <property type="term" value="C:plasma membrane"/>
    <property type="evidence" value="ECO:0007669"/>
    <property type="project" value="TreeGrafter"/>
</dbReference>
<feature type="transmembrane region" description="Helical" evidence="6">
    <location>
        <begin position="12"/>
        <end position="31"/>
    </location>
</feature>
<dbReference type="GO" id="GO:0007189">
    <property type="term" value="P:adenylate cyclase-activating G protein-coupled receptor signaling pathway"/>
    <property type="evidence" value="ECO:0007669"/>
    <property type="project" value="TreeGrafter"/>
</dbReference>
<evidence type="ECO:0000313" key="9">
    <source>
        <dbReference type="Proteomes" id="UP000006753"/>
    </source>
</evidence>
<dbReference type="eggNOG" id="ENOG502SIRC">
    <property type="taxonomic scope" value="Eukaryota"/>
</dbReference>
<dbReference type="Gene3D" id="1.20.1070.10">
    <property type="entry name" value="Rhodopsin 7-helix transmembrane proteins"/>
    <property type="match status" value="1"/>
</dbReference>
<feature type="region of interest" description="Disordered" evidence="5">
    <location>
        <begin position="218"/>
        <end position="237"/>
    </location>
</feature>
<evidence type="ECO:0000259" key="7">
    <source>
        <dbReference type="Pfam" id="PF11710"/>
    </source>
</evidence>
<sequence length="487" mass="53806">MVDFAAAIPTLVGSYLSAIAAASVIICYFVLSPSQKHFRHTLILNLASADLINALNNSISGSYVMVHRQIPAGRACTINGWVGQLTVQVGSPRRPGQDALADAQEATDFSILFMTIATVVTLKKWNYEPKIGPFGKLFLTVGIWLVPSVTSSTGYFLEGYKPVKGNWCWLSASRNDLRYSLGHGWRITIILTVIALYVYLFTFIHRHFTALRSISTPDKGASGGVGDRSNRQVSGAESDKIHIHSEFVVYEEFDGPQVSVTELDLLESPGLSSQTTLGQVIDSKEELVSPIRVRAFEEQKGPTAGITELPLSPFQAIQNNFHQQSADHTIFTNVTHLNPHEMVPCLKSRDPLAIVRRPPPVNMITIQSTHAAKAALWTREKQIYKLLLFNAYPIAYVLLWLPGLANRLAEMLGERSRELVILQGSTHGILVQRAHMDSLQKLVEEEEKSRSEGSIRILGFRRRRAAALGVNIVDNPPRGATSRAVFS</sequence>
<feature type="transmembrane region" description="Helical" evidence="6">
    <location>
        <begin position="184"/>
        <end position="204"/>
    </location>
</feature>
<feature type="transmembrane region" description="Helical" evidence="6">
    <location>
        <begin position="137"/>
        <end position="157"/>
    </location>
</feature>
<comment type="subcellular location">
    <subcellularLocation>
        <location evidence="1">Membrane</location>
        <topology evidence="1">Multi-pass membrane protein</topology>
    </subcellularLocation>
</comment>
<dbReference type="PANTHER" id="PTHR23112">
    <property type="entry name" value="G PROTEIN-COUPLED RECEPTOR 157-RELATED"/>
    <property type="match status" value="1"/>
</dbReference>
<organism evidence="8 9">
    <name type="scientific">Marssonina brunnea f. sp. multigermtubi (strain MB_m1)</name>
    <name type="common">Marssonina leaf spot fungus</name>
    <dbReference type="NCBI Taxonomy" id="1072389"/>
    <lineage>
        <taxon>Eukaryota</taxon>
        <taxon>Fungi</taxon>
        <taxon>Dikarya</taxon>
        <taxon>Ascomycota</taxon>
        <taxon>Pezizomycotina</taxon>
        <taxon>Leotiomycetes</taxon>
        <taxon>Helotiales</taxon>
        <taxon>Drepanopezizaceae</taxon>
        <taxon>Drepanopeziza</taxon>
    </lineage>
</organism>
<evidence type="ECO:0000256" key="6">
    <source>
        <dbReference type="SAM" id="Phobius"/>
    </source>
</evidence>
<evidence type="ECO:0000256" key="2">
    <source>
        <dbReference type="ARBA" id="ARBA00022692"/>
    </source>
</evidence>
<dbReference type="PANTHER" id="PTHR23112:SF37">
    <property type="entry name" value="G PROTEIN-COUPLED RECEPTOR GPR1"/>
    <property type="match status" value="1"/>
</dbReference>
<feature type="domain" description="Glucose receptor Git3-like N-terminal" evidence="7">
    <location>
        <begin position="9"/>
        <end position="209"/>
    </location>
</feature>
<keyword evidence="9" id="KW-1185">Reference proteome</keyword>
<protein>
    <recommendedName>
        <fullName evidence="7">Glucose receptor Git3-like N-terminal domain-containing protein</fullName>
    </recommendedName>
</protein>
<dbReference type="InterPro" id="IPR023041">
    <property type="entry name" value="Glucose_rcpt_Git3-like_N"/>
</dbReference>
<dbReference type="OrthoDB" id="100006at2759"/>
<evidence type="ECO:0000256" key="4">
    <source>
        <dbReference type="ARBA" id="ARBA00023136"/>
    </source>
</evidence>
<accession>K1XQ79</accession>
<keyword evidence="4 6" id="KW-0472">Membrane</keyword>
<proteinExistence type="predicted"/>
<dbReference type="KEGG" id="mbe:MBM_06915"/>
<dbReference type="InParanoid" id="K1XQ79"/>
<evidence type="ECO:0000256" key="1">
    <source>
        <dbReference type="ARBA" id="ARBA00004141"/>
    </source>
</evidence>
<dbReference type="EMBL" id="JH921444">
    <property type="protein sequence ID" value="EKD14704.1"/>
    <property type="molecule type" value="Genomic_DNA"/>
</dbReference>
<dbReference type="SUPFAM" id="SSF81321">
    <property type="entry name" value="Family A G protein-coupled receptor-like"/>
    <property type="match status" value="1"/>
</dbReference>
<dbReference type="STRING" id="1072389.K1XQ79"/>
<keyword evidence="3 6" id="KW-1133">Transmembrane helix</keyword>
<dbReference type="Pfam" id="PF11710">
    <property type="entry name" value="Git3"/>
    <property type="match status" value="1"/>
</dbReference>
<dbReference type="AlphaFoldDB" id="K1XQ79"/>
<evidence type="ECO:0000256" key="3">
    <source>
        <dbReference type="ARBA" id="ARBA00022989"/>
    </source>
</evidence>
<reference evidence="8 9" key="1">
    <citation type="journal article" date="2012" name="BMC Genomics">
        <title>Sequencing the genome of Marssonina brunnea reveals fungus-poplar co-evolution.</title>
        <authorList>
            <person name="Zhu S."/>
            <person name="Cao Y.-Z."/>
            <person name="Jiang C."/>
            <person name="Tan B.-Y."/>
            <person name="Wang Z."/>
            <person name="Feng S."/>
            <person name="Zhang L."/>
            <person name="Su X.-H."/>
            <person name="Brejova B."/>
            <person name="Vinar T."/>
            <person name="Xu M."/>
            <person name="Wang M.-X."/>
            <person name="Zhang S.-G."/>
            <person name="Huang M.-R."/>
            <person name="Wu R."/>
            <person name="Zhou Y."/>
        </authorList>
    </citation>
    <scope>NUCLEOTIDE SEQUENCE [LARGE SCALE GENOMIC DNA]</scope>
    <source>
        <strain evidence="8 9">MB_m1</strain>
    </source>
</reference>
<dbReference type="Proteomes" id="UP000006753">
    <property type="component" value="Unassembled WGS sequence"/>
</dbReference>
<dbReference type="HOGENOM" id="CLU_032576_0_1_1"/>
<evidence type="ECO:0000256" key="5">
    <source>
        <dbReference type="SAM" id="MobiDB-lite"/>
    </source>
</evidence>
<gene>
    <name evidence="8" type="ORF">MBM_06915</name>
</gene>
<evidence type="ECO:0000313" key="8">
    <source>
        <dbReference type="EMBL" id="EKD14704.1"/>
    </source>
</evidence>
<name>K1XQ79_MARBU</name>
<feature type="transmembrane region" description="Helical" evidence="6">
    <location>
        <begin position="383"/>
        <end position="401"/>
    </location>
</feature>